<keyword evidence="7 11" id="KW-0274">FAD</keyword>
<name>A0ABV5WHI1_9BACI</name>
<dbReference type="PANTHER" id="PTHR30040">
    <property type="entry name" value="THIAMINE BIOSYNTHESIS LIPOPROTEIN APBE"/>
    <property type="match status" value="1"/>
</dbReference>
<comment type="caution">
    <text evidence="12">The sequence shown here is derived from an EMBL/GenBank/DDBJ whole genome shotgun (WGS) entry which is preliminary data.</text>
</comment>
<evidence type="ECO:0000256" key="3">
    <source>
        <dbReference type="ARBA" id="ARBA00016337"/>
    </source>
</evidence>
<dbReference type="RefSeq" id="WP_379950051.1">
    <property type="nucleotide sequence ID" value="NZ_JBHMAF010000086.1"/>
</dbReference>
<organism evidence="12 13">
    <name type="scientific">Ectobacillus funiculus</name>
    <dbReference type="NCBI Taxonomy" id="137993"/>
    <lineage>
        <taxon>Bacteria</taxon>
        <taxon>Bacillati</taxon>
        <taxon>Bacillota</taxon>
        <taxon>Bacilli</taxon>
        <taxon>Bacillales</taxon>
        <taxon>Bacillaceae</taxon>
        <taxon>Ectobacillus</taxon>
    </lineage>
</organism>
<dbReference type="InterPro" id="IPR024932">
    <property type="entry name" value="ApbE"/>
</dbReference>
<evidence type="ECO:0000256" key="5">
    <source>
        <dbReference type="ARBA" id="ARBA00022679"/>
    </source>
</evidence>
<reference evidence="12 13" key="1">
    <citation type="submission" date="2024-09" db="EMBL/GenBank/DDBJ databases">
        <authorList>
            <person name="Sun Q."/>
            <person name="Mori K."/>
        </authorList>
    </citation>
    <scope>NUCLEOTIDE SEQUENCE [LARGE SCALE GENOMIC DNA]</scope>
    <source>
        <strain evidence="12 13">JCM 11201</strain>
    </source>
</reference>
<dbReference type="SUPFAM" id="SSF143631">
    <property type="entry name" value="ApbE-like"/>
    <property type="match status" value="1"/>
</dbReference>
<evidence type="ECO:0000256" key="6">
    <source>
        <dbReference type="ARBA" id="ARBA00022723"/>
    </source>
</evidence>
<evidence type="ECO:0000256" key="7">
    <source>
        <dbReference type="ARBA" id="ARBA00022827"/>
    </source>
</evidence>
<dbReference type="PANTHER" id="PTHR30040:SF2">
    <property type="entry name" value="FAD:PROTEIN FMN TRANSFERASE"/>
    <property type="match status" value="1"/>
</dbReference>
<dbReference type="Gene3D" id="3.10.520.10">
    <property type="entry name" value="ApbE-like domains"/>
    <property type="match status" value="1"/>
</dbReference>
<keyword evidence="5 11" id="KW-0808">Transferase</keyword>
<dbReference type="InterPro" id="IPR003374">
    <property type="entry name" value="ApbE-like_sf"/>
</dbReference>
<comment type="cofactor">
    <cofactor evidence="1">
        <name>Mg(2+)</name>
        <dbReference type="ChEBI" id="CHEBI:18420"/>
    </cofactor>
</comment>
<proteinExistence type="inferred from homology"/>
<evidence type="ECO:0000256" key="8">
    <source>
        <dbReference type="ARBA" id="ARBA00022842"/>
    </source>
</evidence>
<comment type="catalytic activity">
    <reaction evidence="10 11">
        <text>L-threonyl-[protein] + FAD = FMN-L-threonyl-[protein] + AMP + H(+)</text>
        <dbReference type="Rhea" id="RHEA:36847"/>
        <dbReference type="Rhea" id="RHEA-COMP:11060"/>
        <dbReference type="Rhea" id="RHEA-COMP:11061"/>
        <dbReference type="ChEBI" id="CHEBI:15378"/>
        <dbReference type="ChEBI" id="CHEBI:30013"/>
        <dbReference type="ChEBI" id="CHEBI:57692"/>
        <dbReference type="ChEBI" id="CHEBI:74257"/>
        <dbReference type="ChEBI" id="CHEBI:456215"/>
        <dbReference type="EC" id="2.7.1.180"/>
    </reaction>
</comment>
<evidence type="ECO:0000313" key="13">
    <source>
        <dbReference type="Proteomes" id="UP001589609"/>
    </source>
</evidence>
<dbReference type="Proteomes" id="UP001589609">
    <property type="component" value="Unassembled WGS sequence"/>
</dbReference>
<keyword evidence="13" id="KW-1185">Reference proteome</keyword>
<dbReference type="GO" id="GO:0016740">
    <property type="term" value="F:transferase activity"/>
    <property type="evidence" value="ECO:0007669"/>
    <property type="project" value="UniProtKB-KW"/>
</dbReference>
<keyword evidence="8 11" id="KW-0460">Magnesium</keyword>
<dbReference type="EC" id="2.7.1.180" evidence="2 11"/>
<dbReference type="PIRSF" id="PIRSF006268">
    <property type="entry name" value="ApbE"/>
    <property type="match status" value="1"/>
</dbReference>
<evidence type="ECO:0000256" key="9">
    <source>
        <dbReference type="ARBA" id="ARBA00031306"/>
    </source>
</evidence>
<sequence>MKTYNFSAMNTNIQLGIERSKRSDEELLQQVQHIFEMVENACSRFLPDSELSRLNEQVGQEVALSPLLFSILQQAAQCYRETNGLFQPGVLAALEQEGYRQSIEQICGQEINPPVSTPIAVATKLPYVLDDKNITIVAEEKLDLGGIAKGWAVDYTAALLQANADGFINAGGDMRIFGELTNGLTVGIEHPYIPGESMSSLSLSSGALATSSTAKRRWKSNGEWKHHLIDPRTGTSVNSRIITVTVTAPTAVQADVWAKTVLLLGEEQGGAWIEQKGERAVWMNEFGEIWRIG</sequence>
<accession>A0ABV5WHI1</accession>
<evidence type="ECO:0000256" key="2">
    <source>
        <dbReference type="ARBA" id="ARBA00011955"/>
    </source>
</evidence>
<evidence type="ECO:0000256" key="11">
    <source>
        <dbReference type="PIRNR" id="PIRNR006268"/>
    </source>
</evidence>
<keyword evidence="4 11" id="KW-0285">Flavoprotein</keyword>
<protein>
    <recommendedName>
        <fullName evidence="3 11">FAD:protein FMN transferase</fullName>
        <ecNumber evidence="2 11">2.7.1.180</ecNumber>
    </recommendedName>
    <alternativeName>
        <fullName evidence="9 11">Flavin transferase</fullName>
    </alternativeName>
</protein>
<evidence type="ECO:0000256" key="1">
    <source>
        <dbReference type="ARBA" id="ARBA00001946"/>
    </source>
</evidence>
<evidence type="ECO:0000313" key="12">
    <source>
        <dbReference type="EMBL" id="MFB9759698.1"/>
    </source>
</evidence>
<comment type="similarity">
    <text evidence="11">Belongs to the ApbE family.</text>
</comment>
<keyword evidence="6 11" id="KW-0479">Metal-binding</keyword>
<dbReference type="Pfam" id="PF02424">
    <property type="entry name" value="ApbE"/>
    <property type="match status" value="1"/>
</dbReference>
<gene>
    <name evidence="12" type="ORF">ACFFMS_14905</name>
</gene>
<evidence type="ECO:0000256" key="4">
    <source>
        <dbReference type="ARBA" id="ARBA00022630"/>
    </source>
</evidence>
<evidence type="ECO:0000256" key="10">
    <source>
        <dbReference type="ARBA" id="ARBA00048540"/>
    </source>
</evidence>
<dbReference type="EMBL" id="JBHMAF010000086">
    <property type="protein sequence ID" value="MFB9759698.1"/>
    <property type="molecule type" value="Genomic_DNA"/>
</dbReference>